<dbReference type="GO" id="GO:0008484">
    <property type="term" value="F:sulfuric ester hydrolase activity"/>
    <property type="evidence" value="ECO:0007669"/>
    <property type="project" value="TreeGrafter"/>
</dbReference>
<organism evidence="6 7">
    <name type="scientific">Paralvinella palmiformis</name>
    <dbReference type="NCBI Taxonomy" id="53620"/>
    <lineage>
        <taxon>Eukaryota</taxon>
        <taxon>Metazoa</taxon>
        <taxon>Spiralia</taxon>
        <taxon>Lophotrochozoa</taxon>
        <taxon>Annelida</taxon>
        <taxon>Polychaeta</taxon>
        <taxon>Sedentaria</taxon>
        <taxon>Canalipalpata</taxon>
        <taxon>Terebellida</taxon>
        <taxon>Terebelliformia</taxon>
        <taxon>Alvinellidae</taxon>
        <taxon>Paralvinella</taxon>
    </lineage>
</organism>
<dbReference type="PANTHER" id="PTHR45953:SF1">
    <property type="entry name" value="IDURONATE 2-SULFATASE"/>
    <property type="match status" value="1"/>
</dbReference>
<dbReference type="PANTHER" id="PTHR45953">
    <property type="entry name" value="IDURONATE 2-SULFATASE"/>
    <property type="match status" value="1"/>
</dbReference>
<keyword evidence="7" id="KW-1185">Reference proteome</keyword>
<dbReference type="Pfam" id="PF00884">
    <property type="entry name" value="Sulfatase"/>
    <property type="match status" value="1"/>
</dbReference>
<evidence type="ECO:0000256" key="4">
    <source>
        <dbReference type="ARBA" id="ARBA00022801"/>
    </source>
</evidence>
<evidence type="ECO:0000259" key="5">
    <source>
        <dbReference type="Pfam" id="PF00884"/>
    </source>
</evidence>
<evidence type="ECO:0000256" key="2">
    <source>
        <dbReference type="ARBA" id="ARBA00008779"/>
    </source>
</evidence>
<dbReference type="SUPFAM" id="SSF53649">
    <property type="entry name" value="Alkaline phosphatase-like"/>
    <property type="match status" value="1"/>
</dbReference>
<dbReference type="GO" id="GO:0046872">
    <property type="term" value="F:metal ion binding"/>
    <property type="evidence" value="ECO:0007669"/>
    <property type="project" value="UniProtKB-KW"/>
</dbReference>
<proteinExistence type="inferred from homology"/>
<feature type="domain" description="Sulfatase N-terminal" evidence="5">
    <location>
        <begin position="38"/>
        <end position="166"/>
    </location>
</feature>
<dbReference type="EMBL" id="JAODUP010000006">
    <property type="protein sequence ID" value="KAK2169867.1"/>
    <property type="molecule type" value="Genomic_DNA"/>
</dbReference>
<evidence type="ECO:0000256" key="1">
    <source>
        <dbReference type="ARBA" id="ARBA00001913"/>
    </source>
</evidence>
<dbReference type="InterPro" id="IPR000917">
    <property type="entry name" value="Sulfatase_N"/>
</dbReference>
<dbReference type="AlphaFoldDB" id="A0AAD9NGW9"/>
<protein>
    <recommendedName>
        <fullName evidence="5">Sulfatase N-terminal domain-containing protein</fullName>
    </recommendedName>
</protein>
<keyword evidence="3" id="KW-0479">Metal-binding</keyword>
<gene>
    <name evidence="6" type="ORF">LSH36_6g04014</name>
</gene>
<dbReference type="InterPro" id="IPR017850">
    <property type="entry name" value="Alkaline_phosphatase_core_sf"/>
</dbReference>
<sequence length="306" mass="35020">MGIGFYRPHLPMICPEEFFEKYPLEEGERYLADVQWQTPLYYQSHGMASFVEGTEDNSNLTHIPDMALRQFRRSYFACMSYVDYLIGTLLDVLDELGLTETTIVSFVADHGFHLGENNVVSKYTTHEIAVHVPLIIKVPGLTDGGITSRSLVESLDIFPTLTAAAGLAIPPPCPERSTDVTLCVEGKSLLPLVVDPDLALHNATYSQVSRGRNLTEYSIRTDRIRYVDFASFKRIPLTNKRLRLELVWNINLVYTGFHRKLYDLARDPNERFNLQDHPDYTAYREHMKNMLRKKFSVIHDFPIGLS</sequence>
<dbReference type="Proteomes" id="UP001208570">
    <property type="component" value="Unassembled WGS sequence"/>
</dbReference>
<name>A0AAD9NGW9_9ANNE</name>
<evidence type="ECO:0000256" key="3">
    <source>
        <dbReference type="ARBA" id="ARBA00022723"/>
    </source>
</evidence>
<keyword evidence="4" id="KW-0378">Hydrolase</keyword>
<comment type="caution">
    <text evidence="6">The sequence shown here is derived from an EMBL/GenBank/DDBJ whole genome shotgun (WGS) entry which is preliminary data.</text>
</comment>
<accession>A0AAD9NGW9</accession>
<evidence type="ECO:0000313" key="7">
    <source>
        <dbReference type="Proteomes" id="UP001208570"/>
    </source>
</evidence>
<reference evidence="6" key="1">
    <citation type="journal article" date="2023" name="Mol. Biol. Evol.">
        <title>Third-Generation Sequencing Reveals the Adaptive Role of the Epigenome in Three Deep-Sea Polychaetes.</title>
        <authorList>
            <person name="Perez M."/>
            <person name="Aroh O."/>
            <person name="Sun Y."/>
            <person name="Lan Y."/>
            <person name="Juniper S.K."/>
            <person name="Young C.R."/>
            <person name="Angers B."/>
            <person name="Qian P.Y."/>
        </authorList>
    </citation>
    <scope>NUCLEOTIDE SEQUENCE</scope>
    <source>
        <strain evidence="6">P08H-3</strain>
    </source>
</reference>
<dbReference type="GO" id="GO:0005737">
    <property type="term" value="C:cytoplasm"/>
    <property type="evidence" value="ECO:0007669"/>
    <property type="project" value="TreeGrafter"/>
</dbReference>
<comment type="cofactor">
    <cofactor evidence="1">
        <name>Ca(2+)</name>
        <dbReference type="ChEBI" id="CHEBI:29108"/>
    </cofactor>
</comment>
<dbReference type="Gene3D" id="3.40.720.10">
    <property type="entry name" value="Alkaline Phosphatase, subunit A"/>
    <property type="match status" value="1"/>
</dbReference>
<comment type="similarity">
    <text evidence="2">Belongs to the sulfatase family.</text>
</comment>
<evidence type="ECO:0000313" key="6">
    <source>
        <dbReference type="EMBL" id="KAK2169867.1"/>
    </source>
</evidence>